<evidence type="ECO:0000313" key="2">
    <source>
        <dbReference type="EMBL" id="MRW94739.1"/>
    </source>
</evidence>
<organism evidence="2 3">
    <name type="scientific">Duganella guangzhouensis</name>
    <dbReference type="NCBI Taxonomy" id="2666084"/>
    <lineage>
        <taxon>Bacteria</taxon>
        <taxon>Pseudomonadati</taxon>
        <taxon>Pseudomonadota</taxon>
        <taxon>Betaproteobacteria</taxon>
        <taxon>Burkholderiales</taxon>
        <taxon>Oxalobacteraceae</taxon>
        <taxon>Telluria group</taxon>
        <taxon>Duganella</taxon>
    </lineage>
</organism>
<proteinExistence type="predicted"/>
<protein>
    <submittedName>
        <fullName evidence="2">Methyltransferase domain-containing protein</fullName>
    </submittedName>
</protein>
<dbReference type="CDD" id="cd02440">
    <property type="entry name" value="AdoMet_MTases"/>
    <property type="match status" value="1"/>
</dbReference>
<reference evidence="2 3" key="1">
    <citation type="submission" date="2019-11" db="EMBL/GenBank/DDBJ databases">
        <title>Novel species isolated from a subtropical stream in China.</title>
        <authorList>
            <person name="Lu H."/>
        </authorList>
    </citation>
    <scope>NUCLEOTIDE SEQUENCE [LARGE SCALE GENOMIC DNA]</scope>
    <source>
        <strain evidence="2 3">FT80W</strain>
    </source>
</reference>
<gene>
    <name evidence="2" type="ORF">GJ699_32725</name>
</gene>
<name>A0A6I2LEP5_9BURK</name>
<dbReference type="GO" id="GO:0008168">
    <property type="term" value="F:methyltransferase activity"/>
    <property type="evidence" value="ECO:0007669"/>
    <property type="project" value="UniProtKB-KW"/>
</dbReference>
<evidence type="ECO:0000313" key="3">
    <source>
        <dbReference type="Proteomes" id="UP000433309"/>
    </source>
</evidence>
<keyword evidence="2" id="KW-0489">Methyltransferase</keyword>
<accession>A0A6I2LEP5</accession>
<dbReference type="Pfam" id="PF13649">
    <property type="entry name" value="Methyltransf_25"/>
    <property type="match status" value="1"/>
</dbReference>
<dbReference type="Gene3D" id="3.40.50.150">
    <property type="entry name" value="Vaccinia Virus protein VP39"/>
    <property type="match status" value="1"/>
</dbReference>
<dbReference type="RefSeq" id="WP_154383608.1">
    <property type="nucleotide sequence ID" value="NZ_WKJK01000035.1"/>
</dbReference>
<feature type="domain" description="Methyltransferase" evidence="1">
    <location>
        <begin position="53"/>
        <end position="141"/>
    </location>
</feature>
<dbReference type="SUPFAM" id="SSF53335">
    <property type="entry name" value="S-adenosyl-L-methionine-dependent methyltransferases"/>
    <property type="match status" value="1"/>
</dbReference>
<dbReference type="Proteomes" id="UP000433309">
    <property type="component" value="Unassembled WGS sequence"/>
</dbReference>
<dbReference type="GO" id="GO:0032259">
    <property type="term" value="P:methylation"/>
    <property type="evidence" value="ECO:0007669"/>
    <property type="project" value="UniProtKB-KW"/>
</dbReference>
<dbReference type="EMBL" id="WKJK01000035">
    <property type="protein sequence ID" value="MRW94739.1"/>
    <property type="molecule type" value="Genomic_DNA"/>
</dbReference>
<dbReference type="InterPro" id="IPR041698">
    <property type="entry name" value="Methyltransf_25"/>
</dbReference>
<evidence type="ECO:0000259" key="1">
    <source>
        <dbReference type="Pfam" id="PF13649"/>
    </source>
</evidence>
<sequence length="207" mass="22600">MSIEADQVIALYTRHAPAWVAAREQGAFVEGEWLRRFGVVMGVNETAADGRAVLDLGCGAGQPMAAHLVAQGYAVTGVDASSTMLELFRARLPLQRAVQADMRTLALGRRFAGILAWDSFFHLRQDDQRRMFAIFRAHAAPRAALMFTSGPVHGVAMGELQGEALYHASLAPDEYTQLLDAHGFDVIAMSVEDPDCGNRTIWLAQSR</sequence>
<keyword evidence="3" id="KW-1185">Reference proteome</keyword>
<dbReference type="AlphaFoldDB" id="A0A6I2LEP5"/>
<keyword evidence="2" id="KW-0808">Transferase</keyword>
<dbReference type="InterPro" id="IPR029063">
    <property type="entry name" value="SAM-dependent_MTases_sf"/>
</dbReference>
<comment type="caution">
    <text evidence="2">The sequence shown here is derived from an EMBL/GenBank/DDBJ whole genome shotgun (WGS) entry which is preliminary data.</text>
</comment>